<gene>
    <name evidence="7" type="ORF">SAMN05445850_8533</name>
</gene>
<dbReference type="SUPFAM" id="SSF81273">
    <property type="entry name" value="H-NS histone-like proteins"/>
    <property type="match status" value="1"/>
</dbReference>
<evidence type="ECO:0000256" key="1">
    <source>
        <dbReference type="ARBA" id="ARBA00004453"/>
    </source>
</evidence>
<feature type="region of interest" description="Disordered" evidence="5">
    <location>
        <begin position="48"/>
        <end position="84"/>
    </location>
</feature>
<name>A0A1H1KLG8_9BURK</name>
<protein>
    <submittedName>
        <fullName evidence="7">DNA-binding protein H-NS</fullName>
    </submittedName>
</protein>
<dbReference type="Gene3D" id="4.10.430.30">
    <property type="match status" value="1"/>
</dbReference>
<feature type="domain" description="DNA-binding protein H-NS-like C-terminal" evidence="6">
    <location>
        <begin position="66"/>
        <end position="97"/>
    </location>
</feature>
<dbReference type="Pfam" id="PF00816">
    <property type="entry name" value="Histone_HNS"/>
    <property type="match status" value="1"/>
</dbReference>
<dbReference type="PANTHER" id="PTHR38097">
    <property type="match status" value="1"/>
</dbReference>
<reference evidence="8" key="1">
    <citation type="submission" date="2016-10" db="EMBL/GenBank/DDBJ databases">
        <authorList>
            <person name="Varghese N."/>
            <person name="Submissions S."/>
        </authorList>
    </citation>
    <scope>NUCLEOTIDE SEQUENCE [LARGE SCALE GENOMIC DNA]</scope>
    <source>
        <strain evidence="8">DUS833</strain>
    </source>
</reference>
<dbReference type="PANTHER" id="PTHR38097:SF2">
    <property type="entry name" value="DNA-BINDING PROTEIN STPA"/>
    <property type="match status" value="1"/>
</dbReference>
<organism evidence="7 8">
    <name type="scientific">Paraburkholderia tuberum</name>
    <dbReference type="NCBI Taxonomy" id="157910"/>
    <lineage>
        <taxon>Bacteria</taxon>
        <taxon>Pseudomonadati</taxon>
        <taxon>Pseudomonadota</taxon>
        <taxon>Betaproteobacteria</taxon>
        <taxon>Burkholderiales</taxon>
        <taxon>Burkholderiaceae</taxon>
        <taxon>Paraburkholderia</taxon>
    </lineage>
</organism>
<sequence>MSTYLKLKTELATLDREIDIALAKEKAGAIREIQARMEEWHIPLHDLQEAPGRRRPRVRQTGAQEPKYRDPSSGATWSGRGRAPGWMAGKARAAFAIAPPANAVADSR</sequence>
<keyword evidence="8" id="KW-1185">Reference proteome</keyword>
<comment type="subcellular location">
    <subcellularLocation>
        <location evidence="1">Cytoplasm</location>
        <location evidence="1">Nucleoid</location>
    </subcellularLocation>
</comment>
<accession>A0A1H1KLG8</accession>
<dbReference type="EMBL" id="FNKX01000005">
    <property type="protein sequence ID" value="SDR62957.1"/>
    <property type="molecule type" value="Genomic_DNA"/>
</dbReference>
<evidence type="ECO:0000313" key="7">
    <source>
        <dbReference type="EMBL" id="SDR62957.1"/>
    </source>
</evidence>
<proteinExistence type="inferred from homology"/>
<evidence type="ECO:0000313" key="8">
    <source>
        <dbReference type="Proteomes" id="UP000199365"/>
    </source>
</evidence>
<evidence type="ECO:0000259" key="6">
    <source>
        <dbReference type="Pfam" id="PF00816"/>
    </source>
</evidence>
<dbReference type="AlphaFoldDB" id="A0A1H1KLG8"/>
<dbReference type="InterPro" id="IPR027444">
    <property type="entry name" value="H-NS_C_dom"/>
</dbReference>
<evidence type="ECO:0000256" key="2">
    <source>
        <dbReference type="ARBA" id="ARBA00010610"/>
    </source>
</evidence>
<dbReference type="Proteomes" id="UP000199365">
    <property type="component" value="Unassembled WGS sequence"/>
</dbReference>
<keyword evidence="3" id="KW-0963">Cytoplasm</keyword>
<comment type="similarity">
    <text evidence="2">Belongs to the histone-like protein H-NS family.</text>
</comment>
<keyword evidence="4 7" id="KW-0238">DNA-binding</keyword>
<evidence type="ECO:0000256" key="3">
    <source>
        <dbReference type="ARBA" id="ARBA00022490"/>
    </source>
</evidence>
<evidence type="ECO:0000256" key="5">
    <source>
        <dbReference type="SAM" id="MobiDB-lite"/>
    </source>
</evidence>
<dbReference type="RefSeq" id="WP_090812872.1">
    <property type="nucleotide sequence ID" value="NZ_FNKX01000005.1"/>
</dbReference>
<dbReference type="GO" id="GO:0009295">
    <property type="term" value="C:nucleoid"/>
    <property type="evidence" value="ECO:0007669"/>
    <property type="project" value="UniProtKB-SubCell"/>
</dbReference>
<dbReference type="GO" id="GO:0003677">
    <property type="term" value="F:DNA binding"/>
    <property type="evidence" value="ECO:0007669"/>
    <property type="project" value="UniProtKB-KW"/>
</dbReference>
<evidence type="ECO:0000256" key="4">
    <source>
        <dbReference type="ARBA" id="ARBA00023125"/>
    </source>
</evidence>
<dbReference type="STRING" id="157910.SAMN05445850_8533"/>